<evidence type="ECO:0000313" key="2">
    <source>
        <dbReference type="EMBL" id="SKC81870.1"/>
    </source>
</evidence>
<sequence length="116" mass="13614">MEAVFIGRATTSSNIVFSVKVRRRIVRVGTHTGHDNLKTRLYSHFRGKNQRSSIFRRNIGRVYLNKDNKNYLPIWNSSRNNKSSTLRYIQELLGHRSSKTTEIYTHLEVLATYESR</sequence>
<dbReference type="SUPFAM" id="SSF56349">
    <property type="entry name" value="DNA breaking-rejoining enzymes"/>
    <property type="match status" value="1"/>
</dbReference>
<dbReference type="InterPro" id="IPR058782">
    <property type="entry name" value="GIY_YIG_3"/>
</dbReference>
<feature type="domain" description="GIY-YIG" evidence="1">
    <location>
        <begin position="20"/>
        <end position="85"/>
    </location>
</feature>
<dbReference type="GO" id="GO:0003677">
    <property type="term" value="F:DNA binding"/>
    <property type="evidence" value="ECO:0007669"/>
    <property type="project" value="InterPro"/>
</dbReference>
<evidence type="ECO:0000313" key="3">
    <source>
        <dbReference type="Proteomes" id="UP000190285"/>
    </source>
</evidence>
<dbReference type="AlphaFoldDB" id="A0A1T5M0V5"/>
<organism evidence="2 3">
    <name type="scientific">Maledivibacter halophilus</name>
    <dbReference type="NCBI Taxonomy" id="36842"/>
    <lineage>
        <taxon>Bacteria</taxon>
        <taxon>Bacillati</taxon>
        <taxon>Bacillota</taxon>
        <taxon>Clostridia</taxon>
        <taxon>Peptostreptococcales</taxon>
        <taxon>Caminicellaceae</taxon>
        <taxon>Maledivibacter</taxon>
    </lineage>
</organism>
<gene>
    <name evidence="2" type="ORF">SAMN02194393_03669</name>
</gene>
<dbReference type="InterPro" id="IPR011010">
    <property type="entry name" value="DNA_brk_join_enz"/>
</dbReference>
<name>A0A1T5M0V5_9FIRM</name>
<reference evidence="2 3" key="1">
    <citation type="submission" date="2017-02" db="EMBL/GenBank/DDBJ databases">
        <authorList>
            <person name="Peterson S.W."/>
        </authorList>
    </citation>
    <scope>NUCLEOTIDE SEQUENCE [LARGE SCALE GENOMIC DNA]</scope>
    <source>
        <strain evidence="2 3">M1</strain>
    </source>
</reference>
<evidence type="ECO:0000259" key="1">
    <source>
        <dbReference type="Pfam" id="PF26468"/>
    </source>
</evidence>
<proteinExistence type="predicted"/>
<dbReference type="STRING" id="36842.SAMN02194393_03669"/>
<dbReference type="Pfam" id="PF26468">
    <property type="entry name" value="GIY_YIG_3"/>
    <property type="match status" value="1"/>
</dbReference>
<accession>A0A1T5M0V5</accession>
<keyword evidence="3" id="KW-1185">Reference proteome</keyword>
<protein>
    <recommendedName>
        <fullName evidence="1">GIY-YIG domain-containing protein</fullName>
    </recommendedName>
</protein>
<dbReference type="Proteomes" id="UP000190285">
    <property type="component" value="Unassembled WGS sequence"/>
</dbReference>
<dbReference type="EMBL" id="FUZT01000009">
    <property type="protein sequence ID" value="SKC81870.1"/>
    <property type="molecule type" value="Genomic_DNA"/>
</dbReference>